<dbReference type="Pfam" id="PF15071">
    <property type="entry name" value="TMEM220"/>
    <property type="match status" value="1"/>
</dbReference>
<dbReference type="Ensembl" id="ENSSFAT00005034150.1">
    <property type="protein sequence ID" value="ENSSFAP00005032990.1"/>
    <property type="gene ID" value="ENSSFAG00005016693.1"/>
</dbReference>
<keyword evidence="3" id="KW-1185">Reference proteome</keyword>
<evidence type="ECO:0000313" key="2">
    <source>
        <dbReference type="Ensembl" id="ENSSFAP00005032990.1"/>
    </source>
</evidence>
<dbReference type="OMA" id="WAPALWR"/>
<reference evidence="2" key="1">
    <citation type="submission" date="2025-08" db="UniProtKB">
        <authorList>
            <consortium name="Ensembl"/>
        </authorList>
    </citation>
    <scope>IDENTIFICATION</scope>
</reference>
<protein>
    <recommendedName>
        <fullName evidence="4">Transmembrane protein 220</fullName>
    </recommendedName>
</protein>
<feature type="transmembrane region" description="Helical" evidence="1">
    <location>
        <begin position="133"/>
        <end position="154"/>
    </location>
</feature>
<keyword evidence="1" id="KW-0472">Membrane</keyword>
<evidence type="ECO:0000313" key="3">
    <source>
        <dbReference type="Proteomes" id="UP000472267"/>
    </source>
</evidence>
<keyword evidence="1" id="KW-0812">Transmembrane</keyword>
<gene>
    <name evidence="2" type="primary">tmem220</name>
</gene>
<keyword evidence="1" id="KW-1133">Transmembrane helix</keyword>
<dbReference type="PANTHER" id="PTHR34262">
    <property type="entry name" value="TRANSMEMBRANE PROTEIN 220"/>
    <property type="match status" value="1"/>
</dbReference>
<dbReference type="GeneID" id="115385546"/>
<dbReference type="OrthoDB" id="9924288at2759"/>
<feature type="transmembrane region" description="Helical" evidence="1">
    <location>
        <begin position="73"/>
        <end position="93"/>
    </location>
</feature>
<organism evidence="2 3">
    <name type="scientific">Salarias fasciatus</name>
    <name type="common">Jewelled blenny</name>
    <name type="synonym">Blennius fasciatus</name>
    <dbReference type="NCBI Taxonomy" id="181472"/>
    <lineage>
        <taxon>Eukaryota</taxon>
        <taxon>Metazoa</taxon>
        <taxon>Chordata</taxon>
        <taxon>Craniata</taxon>
        <taxon>Vertebrata</taxon>
        <taxon>Euteleostomi</taxon>
        <taxon>Actinopterygii</taxon>
        <taxon>Neopterygii</taxon>
        <taxon>Teleostei</taxon>
        <taxon>Neoteleostei</taxon>
        <taxon>Acanthomorphata</taxon>
        <taxon>Ovalentaria</taxon>
        <taxon>Blenniimorphae</taxon>
        <taxon>Blenniiformes</taxon>
        <taxon>Blennioidei</taxon>
        <taxon>Blenniidae</taxon>
        <taxon>Salariinae</taxon>
        <taxon>Salarias</taxon>
    </lineage>
</organism>
<dbReference type="PANTHER" id="PTHR34262:SF1">
    <property type="entry name" value="TRANSMEMBRANE PROTEIN 220"/>
    <property type="match status" value="1"/>
</dbReference>
<dbReference type="FunCoup" id="A0A672HVN1">
    <property type="interactions" value="461"/>
</dbReference>
<feature type="transmembrane region" description="Helical" evidence="1">
    <location>
        <begin position="41"/>
        <end position="61"/>
    </location>
</feature>
<name>A0A672HVN1_SALFA</name>
<evidence type="ECO:0008006" key="4">
    <source>
        <dbReference type="Google" id="ProtNLM"/>
    </source>
</evidence>
<dbReference type="InParanoid" id="A0A672HVN1"/>
<reference evidence="2" key="2">
    <citation type="submission" date="2025-09" db="UniProtKB">
        <authorList>
            <consortium name="Ensembl"/>
        </authorList>
    </citation>
    <scope>IDENTIFICATION</scope>
</reference>
<dbReference type="AlphaFoldDB" id="A0A672HVN1"/>
<dbReference type="RefSeq" id="XP_029943474.1">
    <property type="nucleotide sequence ID" value="XM_030087614.1"/>
</dbReference>
<accession>A0A672HVN1</accession>
<evidence type="ECO:0000256" key="1">
    <source>
        <dbReference type="SAM" id="Phobius"/>
    </source>
</evidence>
<dbReference type="InterPro" id="IPR029377">
    <property type="entry name" value="TMEM220"/>
</dbReference>
<dbReference type="Proteomes" id="UP000472267">
    <property type="component" value="Unassembled WGS sequence"/>
</dbReference>
<dbReference type="CTD" id="388335"/>
<feature type="transmembrane region" description="Helical" evidence="1">
    <location>
        <begin position="15"/>
        <end position="34"/>
    </location>
</feature>
<proteinExistence type="predicted"/>
<sequence length="170" mass="18614">MGAAGESRTGSWLPAVWRLCSAAMSLFFTLAACVQVNDPDAGFWMAGYAVPAVLSAFTAAHPPVTETRVWRRVADLHVTVCSAAAAALGWSLYREGATRILQHEEGREFSGLLLALLWLLLSRRSGRSPVGVLRVSAAVSIAVFPFVSWTYYHVHKELRSSWPRHCTTVL</sequence>